<gene>
    <name evidence="1" type="ORF">SAMN05421858_3775</name>
</gene>
<accession>A0A1N7DNB4</accession>
<dbReference type="EMBL" id="FTNO01000004">
    <property type="protein sequence ID" value="SIR77339.1"/>
    <property type="molecule type" value="Genomic_DNA"/>
</dbReference>
<evidence type="ECO:0000313" key="2">
    <source>
        <dbReference type="Proteomes" id="UP000186914"/>
    </source>
</evidence>
<keyword evidence="2" id="KW-1185">Reference proteome</keyword>
<dbReference type="Proteomes" id="UP000186914">
    <property type="component" value="Unassembled WGS sequence"/>
</dbReference>
<sequence>MGTFLQTLDCKCEREGTYYVPVNCIQALSPLPQGASAVRGE</sequence>
<name>A0A1N7DNB4_9EURY</name>
<protein>
    <submittedName>
        <fullName evidence="1">Uncharacterized protein</fullName>
    </submittedName>
</protein>
<proteinExistence type="predicted"/>
<organism evidence="1 2">
    <name type="scientific">Haladaptatus litoreus</name>
    <dbReference type="NCBI Taxonomy" id="553468"/>
    <lineage>
        <taxon>Archaea</taxon>
        <taxon>Methanobacteriati</taxon>
        <taxon>Methanobacteriota</taxon>
        <taxon>Stenosarchaea group</taxon>
        <taxon>Halobacteria</taxon>
        <taxon>Halobacteriales</taxon>
        <taxon>Haladaptataceae</taxon>
        <taxon>Haladaptatus</taxon>
    </lineage>
</organism>
<evidence type="ECO:0000313" key="1">
    <source>
        <dbReference type="EMBL" id="SIR77339.1"/>
    </source>
</evidence>
<reference evidence="2" key="1">
    <citation type="submission" date="2017-01" db="EMBL/GenBank/DDBJ databases">
        <authorList>
            <person name="Varghese N."/>
            <person name="Submissions S."/>
        </authorList>
    </citation>
    <scope>NUCLEOTIDE SEQUENCE [LARGE SCALE GENOMIC DNA]</scope>
    <source>
        <strain evidence="2">CGMCC 1.7737</strain>
    </source>
</reference>
<dbReference type="AlphaFoldDB" id="A0A1N7DNB4"/>